<gene>
    <name evidence="6" type="ORF">PFICI_01074</name>
</gene>
<feature type="domain" description="Zn(2)-C6 fungal-type" evidence="5">
    <location>
        <begin position="21"/>
        <end position="49"/>
    </location>
</feature>
<dbReference type="GO" id="GO:0003677">
    <property type="term" value="F:DNA binding"/>
    <property type="evidence" value="ECO:0007669"/>
    <property type="project" value="InterPro"/>
</dbReference>
<feature type="region of interest" description="Disordered" evidence="4">
    <location>
        <begin position="85"/>
        <end position="136"/>
    </location>
</feature>
<accession>W3XPT9</accession>
<protein>
    <recommendedName>
        <fullName evidence="5">Zn(2)-C6 fungal-type domain-containing protein</fullName>
    </recommendedName>
</protein>
<dbReference type="Pfam" id="PF04082">
    <property type="entry name" value="Fungal_trans"/>
    <property type="match status" value="1"/>
</dbReference>
<organism evidence="6 7">
    <name type="scientific">Pestalotiopsis fici (strain W106-1 / CGMCC3.15140)</name>
    <dbReference type="NCBI Taxonomy" id="1229662"/>
    <lineage>
        <taxon>Eukaryota</taxon>
        <taxon>Fungi</taxon>
        <taxon>Dikarya</taxon>
        <taxon>Ascomycota</taxon>
        <taxon>Pezizomycotina</taxon>
        <taxon>Sordariomycetes</taxon>
        <taxon>Xylariomycetidae</taxon>
        <taxon>Amphisphaeriales</taxon>
        <taxon>Sporocadaceae</taxon>
        <taxon>Pestalotiopsis</taxon>
    </lineage>
</organism>
<dbReference type="InterPro" id="IPR036864">
    <property type="entry name" value="Zn2-C6_fun-type_DNA-bd_sf"/>
</dbReference>
<dbReference type="PROSITE" id="PS50048">
    <property type="entry name" value="ZN2_CY6_FUNGAL_2"/>
    <property type="match status" value="1"/>
</dbReference>
<proteinExistence type="predicted"/>
<dbReference type="PANTHER" id="PTHR31001:SF45">
    <property type="entry name" value="ZN(II)2CYS6 TRANSCRIPTION FACTOR (EUROFUNG)"/>
    <property type="match status" value="1"/>
</dbReference>
<dbReference type="CDD" id="cd12148">
    <property type="entry name" value="fungal_TF_MHR"/>
    <property type="match status" value="1"/>
</dbReference>
<dbReference type="RefSeq" id="XP_007827846.1">
    <property type="nucleotide sequence ID" value="XM_007829655.1"/>
</dbReference>
<dbReference type="InParanoid" id="W3XPT9"/>
<dbReference type="KEGG" id="pfy:PFICI_01074"/>
<dbReference type="GO" id="GO:0000981">
    <property type="term" value="F:DNA-binding transcription factor activity, RNA polymerase II-specific"/>
    <property type="evidence" value="ECO:0007669"/>
    <property type="project" value="InterPro"/>
</dbReference>
<evidence type="ECO:0000256" key="4">
    <source>
        <dbReference type="SAM" id="MobiDB-lite"/>
    </source>
</evidence>
<evidence type="ECO:0000259" key="5">
    <source>
        <dbReference type="PROSITE" id="PS50048"/>
    </source>
</evidence>
<feature type="region of interest" description="Disordered" evidence="4">
    <location>
        <begin position="150"/>
        <end position="170"/>
    </location>
</feature>
<keyword evidence="7" id="KW-1185">Reference proteome</keyword>
<dbReference type="AlphaFoldDB" id="W3XPT9"/>
<sequence>MSSAEPAQERKGPVKPQRVLACVLCQQRKVKCDRRFPCANCNKAGAQCVPAVAVGPRRRRRFPERELLSRLRHYEDLLSKNRIKFDPMHPDEADHASVDADDKNSDHRDDSKSESEPTSSIAEPSPGERTPTKSRQFNIWRALSKKTLDPEKGSIYDDDDDEDGDSSDDARDVHAEVIAKAWDRTFEGRGNDHLLFGSPESNVDLSTLHPQQAQIFRLWQVYLENVDPLLKVTHAPTLQARLIDAACDTPNISPPLEALIFSIYALSVMSLDDEKCLELFGLAKTDLLSTYRFGCRQALQNCNVLRSSDRDALTALLLYLLAVRSETDPRSLSSMLGMAVRVAKRIGIHNKTTYERSDPLEAEISRRLWWSLVMFDNRICEMFDYQNSSLVPTWDCELPLNVNDTDIWLEMNNPPAAHQRPTEALFAVVRSDLGDLIRHSSFHIDYINPRLKALANYGRFGSIPDADKLAALEKIIEDKYLAFCNQENPIQFLTLWFTRGSFSKSHLLEYYSRNTKTEGQQAESRRNTMIFHAIRMLECDTKLINSPLTRKYWWFVEFNFPFPAYMHLLQELKQHPTAEHVMRCWDVMSKNYEPRSANFRNGKSPMKVIFSRMILQAWRAREMAIGSGADLGPVPGMVAEVKRVMDTELIFPQQQKSEIVKATMDLNLSGLEMPLSDPLGLEPLQGPVIPNFGTNLPWSYDGISRQGVVDVGMDQLDWTTMDWNSMYPGHGI</sequence>
<evidence type="ECO:0000313" key="7">
    <source>
        <dbReference type="Proteomes" id="UP000030651"/>
    </source>
</evidence>
<dbReference type="CDD" id="cd00067">
    <property type="entry name" value="GAL4"/>
    <property type="match status" value="1"/>
</dbReference>
<evidence type="ECO:0000256" key="3">
    <source>
        <dbReference type="ARBA" id="ARBA00023242"/>
    </source>
</evidence>
<evidence type="ECO:0000256" key="1">
    <source>
        <dbReference type="ARBA" id="ARBA00004123"/>
    </source>
</evidence>
<keyword evidence="3" id="KW-0539">Nucleus</keyword>
<dbReference type="HOGENOM" id="CLU_004083_5_0_1"/>
<name>W3XPT9_PESFW</name>
<dbReference type="GO" id="GO:0006351">
    <property type="term" value="P:DNA-templated transcription"/>
    <property type="evidence" value="ECO:0007669"/>
    <property type="project" value="InterPro"/>
</dbReference>
<dbReference type="OrthoDB" id="2269373at2759"/>
<dbReference type="PANTHER" id="PTHR31001">
    <property type="entry name" value="UNCHARACTERIZED TRANSCRIPTIONAL REGULATORY PROTEIN"/>
    <property type="match status" value="1"/>
</dbReference>
<dbReference type="OMA" id="QAWEVMS"/>
<dbReference type="SMART" id="SM00906">
    <property type="entry name" value="Fungal_trans"/>
    <property type="match status" value="1"/>
</dbReference>
<dbReference type="InterPro" id="IPR007219">
    <property type="entry name" value="XnlR_reg_dom"/>
</dbReference>
<keyword evidence="2" id="KW-0479">Metal-binding</keyword>
<feature type="compositionally biased region" description="Basic and acidic residues" evidence="4">
    <location>
        <begin position="85"/>
        <end position="115"/>
    </location>
</feature>
<dbReference type="SUPFAM" id="SSF57701">
    <property type="entry name" value="Zn2/Cys6 DNA-binding domain"/>
    <property type="match status" value="1"/>
</dbReference>
<dbReference type="GO" id="GO:0008270">
    <property type="term" value="F:zinc ion binding"/>
    <property type="evidence" value="ECO:0007669"/>
    <property type="project" value="InterPro"/>
</dbReference>
<dbReference type="SMART" id="SM00066">
    <property type="entry name" value="GAL4"/>
    <property type="match status" value="1"/>
</dbReference>
<dbReference type="InterPro" id="IPR001138">
    <property type="entry name" value="Zn2Cys6_DnaBD"/>
</dbReference>
<dbReference type="GO" id="GO:0005634">
    <property type="term" value="C:nucleus"/>
    <property type="evidence" value="ECO:0007669"/>
    <property type="project" value="UniProtKB-SubCell"/>
</dbReference>
<dbReference type="Gene3D" id="4.10.240.10">
    <property type="entry name" value="Zn(2)-C6 fungal-type DNA-binding domain"/>
    <property type="match status" value="1"/>
</dbReference>
<dbReference type="Proteomes" id="UP000030651">
    <property type="component" value="Unassembled WGS sequence"/>
</dbReference>
<dbReference type="EMBL" id="KI912109">
    <property type="protein sequence ID" value="ETS87246.1"/>
    <property type="molecule type" value="Genomic_DNA"/>
</dbReference>
<dbReference type="eggNOG" id="ENOG502QYWX">
    <property type="taxonomic scope" value="Eukaryota"/>
</dbReference>
<feature type="compositionally biased region" description="Acidic residues" evidence="4">
    <location>
        <begin position="156"/>
        <end position="167"/>
    </location>
</feature>
<dbReference type="InterPro" id="IPR050613">
    <property type="entry name" value="Sec_Metabolite_Reg"/>
</dbReference>
<dbReference type="Pfam" id="PF00172">
    <property type="entry name" value="Zn_clus"/>
    <property type="match status" value="1"/>
</dbReference>
<comment type="subcellular location">
    <subcellularLocation>
        <location evidence="1">Nucleus</location>
    </subcellularLocation>
</comment>
<evidence type="ECO:0000313" key="6">
    <source>
        <dbReference type="EMBL" id="ETS87246.1"/>
    </source>
</evidence>
<reference evidence="7" key="1">
    <citation type="journal article" date="2015" name="BMC Genomics">
        <title>Genomic and transcriptomic analysis of the endophytic fungus Pestalotiopsis fici reveals its lifestyle and high potential for synthesis of natural products.</title>
        <authorList>
            <person name="Wang X."/>
            <person name="Zhang X."/>
            <person name="Liu L."/>
            <person name="Xiang M."/>
            <person name="Wang W."/>
            <person name="Sun X."/>
            <person name="Che Y."/>
            <person name="Guo L."/>
            <person name="Liu G."/>
            <person name="Guo L."/>
            <person name="Wang C."/>
            <person name="Yin W.B."/>
            <person name="Stadler M."/>
            <person name="Zhang X."/>
            <person name="Liu X."/>
        </authorList>
    </citation>
    <scope>NUCLEOTIDE SEQUENCE [LARGE SCALE GENOMIC DNA]</scope>
    <source>
        <strain evidence="7">W106-1 / CGMCC3.15140</strain>
    </source>
</reference>
<evidence type="ECO:0000256" key="2">
    <source>
        <dbReference type="ARBA" id="ARBA00022723"/>
    </source>
</evidence>
<dbReference type="GeneID" id="19266087"/>